<evidence type="ECO:0000313" key="15">
    <source>
        <dbReference type="EMBL" id="RUR78753.1"/>
    </source>
</evidence>
<dbReference type="SMART" id="SM00388">
    <property type="entry name" value="HisKA"/>
    <property type="match status" value="1"/>
</dbReference>
<feature type="domain" description="PAC" evidence="13">
    <location>
        <begin position="214"/>
        <end position="266"/>
    </location>
</feature>
<dbReference type="CDD" id="cd00130">
    <property type="entry name" value="PAS"/>
    <property type="match status" value="6"/>
</dbReference>
<feature type="domain" description="PAC" evidence="13">
    <location>
        <begin position="612"/>
        <end position="663"/>
    </location>
</feature>
<feature type="domain" description="PAS" evidence="12">
    <location>
        <begin position="136"/>
        <end position="211"/>
    </location>
</feature>
<organism evidence="15 16">
    <name type="scientific">Chlorogloeopsis fritschii PCC 6912</name>
    <dbReference type="NCBI Taxonomy" id="211165"/>
    <lineage>
        <taxon>Bacteria</taxon>
        <taxon>Bacillati</taxon>
        <taxon>Cyanobacteriota</taxon>
        <taxon>Cyanophyceae</taxon>
        <taxon>Nostocales</taxon>
        <taxon>Chlorogloeopsidaceae</taxon>
        <taxon>Chlorogloeopsis</taxon>
    </lineage>
</organism>
<dbReference type="PROSITE" id="PS50109">
    <property type="entry name" value="HIS_KIN"/>
    <property type="match status" value="1"/>
</dbReference>
<proteinExistence type="predicted"/>
<evidence type="ECO:0000256" key="5">
    <source>
        <dbReference type="ARBA" id="ARBA00022777"/>
    </source>
</evidence>
<keyword evidence="3" id="KW-0597">Phosphoprotein</keyword>
<dbReference type="Gene3D" id="1.10.287.130">
    <property type="match status" value="1"/>
</dbReference>
<dbReference type="PRINTS" id="PR00344">
    <property type="entry name" value="BCTRLSENSOR"/>
</dbReference>
<dbReference type="SMART" id="SM00086">
    <property type="entry name" value="PAC"/>
    <property type="match status" value="7"/>
</dbReference>
<evidence type="ECO:0000256" key="2">
    <source>
        <dbReference type="ARBA" id="ARBA00012438"/>
    </source>
</evidence>
<evidence type="ECO:0000256" key="1">
    <source>
        <dbReference type="ARBA" id="ARBA00000085"/>
    </source>
</evidence>
<dbReference type="InterPro" id="IPR013655">
    <property type="entry name" value="PAS_fold_3"/>
</dbReference>
<dbReference type="Gene3D" id="3.10.580.10">
    <property type="entry name" value="CBS-domain"/>
    <property type="match status" value="1"/>
</dbReference>
<feature type="domain" description="PAC" evidence="13">
    <location>
        <begin position="478"/>
        <end position="531"/>
    </location>
</feature>
<feature type="domain" description="PAS" evidence="12">
    <location>
        <begin position="1054"/>
        <end position="1113"/>
    </location>
</feature>
<dbReference type="RefSeq" id="WP_016878885.1">
    <property type="nucleotide sequence ID" value="NZ_AJLN01000065.1"/>
</dbReference>
<evidence type="ECO:0000256" key="8">
    <source>
        <dbReference type="ARBA" id="ARBA00055745"/>
    </source>
</evidence>
<evidence type="ECO:0000256" key="4">
    <source>
        <dbReference type="ARBA" id="ARBA00022679"/>
    </source>
</evidence>
<dbReference type="SUPFAM" id="SSF54631">
    <property type="entry name" value="CBS-domain pair"/>
    <property type="match status" value="1"/>
</dbReference>
<evidence type="ECO:0000259" key="12">
    <source>
        <dbReference type="PROSITE" id="PS50112"/>
    </source>
</evidence>
<keyword evidence="16" id="KW-1185">Reference proteome</keyword>
<dbReference type="SMART" id="SM00116">
    <property type="entry name" value="CBS"/>
    <property type="match status" value="2"/>
</dbReference>
<keyword evidence="9" id="KW-0129">CBS domain</keyword>
<dbReference type="InterPro" id="IPR000700">
    <property type="entry name" value="PAS-assoc_C"/>
</dbReference>
<evidence type="ECO:0000256" key="7">
    <source>
        <dbReference type="ARBA" id="ARBA00023136"/>
    </source>
</evidence>
<dbReference type="Pfam" id="PF08448">
    <property type="entry name" value="PAS_4"/>
    <property type="match status" value="1"/>
</dbReference>
<evidence type="ECO:0000256" key="6">
    <source>
        <dbReference type="ARBA" id="ARBA00023012"/>
    </source>
</evidence>
<comment type="function">
    <text evidence="8">Photoreceptor which exists in two forms that are reversibly interconvertible by light: the R form that absorbs maximally in the red region of the spectrum and the FR form that absorbs maximally in the far-red region.</text>
</comment>
<dbReference type="PANTHER" id="PTHR43304">
    <property type="entry name" value="PHYTOCHROME-LIKE PROTEIN CPH1"/>
    <property type="match status" value="1"/>
</dbReference>
<dbReference type="Pfam" id="PF00571">
    <property type="entry name" value="CBS"/>
    <property type="match status" value="2"/>
</dbReference>
<comment type="catalytic activity">
    <reaction evidence="1">
        <text>ATP + protein L-histidine = ADP + protein N-phospho-L-histidine.</text>
        <dbReference type="EC" id="2.7.13.3"/>
    </reaction>
</comment>
<dbReference type="GO" id="GO:0000155">
    <property type="term" value="F:phosphorelay sensor kinase activity"/>
    <property type="evidence" value="ECO:0007669"/>
    <property type="project" value="InterPro"/>
</dbReference>
<feature type="domain" description="PAC" evidence="13">
    <location>
        <begin position="739"/>
        <end position="792"/>
    </location>
</feature>
<feature type="domain" description="PAS" evidence="12">
    <location>
        <begin position="402"/>
        <end position="474"/>
    </location>
</feature>
<dbReference type="EMBL" id="RSCJ01000014">
    <property type="protein sequence ID" value="RUR78753.1"/>
    <property type="molecule type" value="Genomic_DNA"/>
</dbReference>
<keyword evidence="7" id="KW-0472">Membrane</keyword>
<feature type="domain" description="CBS" evidence="14">
    <location>
        <begin position="74"/>
        <end position="137"/>
    </location>
</feature>
<dbReference type="FunFam" id="3.30.565.10:FF:000006">
    <property type="entry name" value="Sensor histidine kinase WalK"/>
    <property type="match status" value="1"/>
</dbReference>
<dbReference type="PROSITE" id="PS51371">
    <property type="entry name" value="CBS"/>
    <property type="match status" value="2"/>
</dbReference>
<comment type="caution">
    <text evidence="15">The sequence shown here is derived from an EMBL/GenBank/DDBJ whole genome shotgun (WGS) entry which is preliminary data.</text>
</comment>
<gene>
    <name evidence="15" type="ORF">PCC6912_35180</name>
</gene>
<keyword evidence="6" id="KW-0902">Two-component regulatory system</keyword>
<dbReference type="InterPro" id="IPR003661">
    <property type="entry name" value="HisK_dim/P_dom"/>
</dbReference>
<evidence type="ECO:0000256" key="10">
    <source>
        <dbReference type="SAM" id="Coils"/>
    </source>
</evidence>
<evidence type="ECO:0000259" key="14">
    <source>
        <dbReference type="PROSITE" id="PS51371"/>
    </source>
</evidence>
<sequence>MVALPQRELIQPCLVTLPPDTSVEAAVTAMNHSKTGYVLVFEHRQLVGIFTGRDLVGAIASGVNLSIATLSDVMTHPVITIKESQLDSLFHILHLLRHHKIRHLPILDEQEQLVGVITLEGILEALQQIETHLKQAELQYRNLVEQIPGVVYTLPITATLEFAYISPQLQQLLGISAEEWNPEFFRSWVEYVHPEDRDRLQQEIAATIATGKPLCCKYRMIRSDGRTIWVQDQAKLALAADGQTLVLQGIVFDISDASQQAATLLRKQQEEALQYSQARYQAIVEDQTEMVARFLPDSTVLFVNQGFCRYFDIERRAIVGKSYNPVIYEEDRDRVAQLLESMSIENPTITIENRVIDGKGEIRWTQWVNRMLFDDEGNFIEFQSVGRDITELKLTEAALRQSEERLQLALEASGDSIWGWNLATGEVYFSPRWLQMLGYATDELPAEFSTWEKCIHPDDKPWVMNVLQAHLKDSSVPYAFEYRMRTKSGKWKWIANYGKVVLRDKDTQPLRMAGIHRDIDARKRAEQALQEREAFLRAIGDNIPKSYIYQVVRELDGSYRFYYFSAGVEKAHGLKPEAILADPNLLYNTLIPEDLLYVSQKQEESARTMSVFDVQVREYSPEGNIRWTRLCSTPRAMDDGRIIWDGVRFDITDLKLTEETLRKSKTLLTEAQKVARIGNWEFDIATQKITWTEELFHILHRNPTYKEPTYLENLHLYHPDDREKLHKAVERAITTGESYKLTLRLNPQPNGSIRYIEGIGYADFNADGQVIRLYGTTQDVTERVQTEKALQEKEQFLRSIYNGVEQAIFVVDVLEDGDFKLVGFNPACERFTNMRSAEIQGKSLEQIFPCEVAASVRQRYRACQEAGKVITYEECLPFRGQDTWWITSLAPLWDERSRIYRIVGSSININDRKRLELALKASENRLDNILTTANASIVSFRVFANRDWEYEYQSIGCETLFGYSAAEIVTDKMLWMSRVFADDRDKVIYPHFESIFAERTFGVEYRFHHKDGSLRWISAIYSSHRDEVANCWIVTGVSIDISDRKRAEEALQQSETLFRTLSESAPVGIFRTDAQGKNIYSNPRCQAICGFTFEEALGDGWMQFIHPEDLEVVFPQWTLFLTTNQEFRTQVRYVHTDATVRFCRLMAVPIFSESGELMGNVGTVEDITESRAIEKMKNEFISIVSHELRTPLASIRGSLGLLAAGVLKEQPESAQQMLEIASSETERLVRLVNDILDLERLESNKVTLVKQWYDATKILRQSVETVQPLATENNIALVMLPSSIPIWIDPDRIIQTLVNLIGNAIKFSSRDSKVTVSVECLTDQILFKVQDQGRGIPDGKLESIFERFQQVDATDSRQKGGTGLGLAICKSIVQQHGGKIWVESTLGKGSIFYFTIPKLVAEG</sequence>
<dbReference type="STRING" id="211165.GCA_000317285_02194"/>
<feature type="domain" description="PAC" evidence="13">
    <location>
        <begin position="1001"/>
        <end position="1053"/>
    </location>
</feature>
<evidence type="ECO:0000313" key="16">
    <source>
        <dbReference type="Proteomes" id="UP000268857"/>
    </source>
</evidence>
<feature type="domain" description="PAC" evidence="13">
    <location>
        <begin position="1127"/>
        <end position="1179"/>
    </location>
</feature>
<feature type="domain" description="PAS" evidence="12">
    <location>
        <begin position="276"/>
        <end position="346"/>
    </location>
</feature>
<dbReference type="InterPro" id="IPR000014">
    <property type="entry name" value="PAS"/>
</dbReference>
<dbReference type="SUPFAM" id="SSF47384">
    <property type="entry name" value="Homodimeric domain of signal transducing histidine kinase"/>
    <property type="match status" value="1"/>
</dbReference>
<dbReference type="NCBIfam" id="TIGR00229">
    <property type="entry name" value="sensory_box"/>
    <property type="match status" value="6"/>
</dbReference>
<evidence type="ECO:0000259" key="11">
    <source>
        <dbReference type="PROSITE" id="PS50109"/>
    </source>
</evidence>
<dbReference type="InterPro" id="IPR000644">
    <property type="entry name" value="CBS_dom"/>
</dbReference>
<dbReference type="PANTHER" id="PTHR43304:SF1">
    <property type="entry name" value="PAC DOMAIN-CONTAINING PROTEIN"/>
    <property type="match status" value="1"/>
</dbReference>
<dbReference type="Pfam" id="PF00512">
    <property type="entry name" value="HisKA"/>
    <property type="match status" value="1"/>
</dbReference>
<protein>
    <recommendedName>
        <fullName evidence="2">histidine kinase</fullName>
        <ecNumber evidence="2">2.7.13.3</ecNumber>
    </recommendedName>
</protein>
<dbReference type="EC" id="2.7.13.3" evidence="2"/>
<dbReference type="Pfam" id="PF08447">
    <property type="entry name" value="PAS_3"/>
    <property type="match status" value="6"/>
</dbReference>
<dbReference type="FunFam" id="1.10.287.130:FF:000001">
    <property type="entry name" value="Two-component sensor histidine kinase"/>
    <property type="match status" value="1"/>
</dbReference>
<dbReference type="InterPro" id="IPR005467">
    <property type="entry name" value="His_kinase_dom"/>
</dbReference>
<dbReference type="SUPFAM" id="SSF55785">
    <property type="entry name" value="PYP-like sensor domain (PAS domain)"/>
    <property type="match status" value="8"/>
</dbReference>
<dbReference type="PROSITE" id="PS50112">
    <property type="entry name" value="PAS"/>
    <property type="match status" value="5"/>
</dbReference>
<feature type="domain" description="PAC" evidence="13">
    <location>
        <begin position="349"/>
        <end position="401"/>
    </location>
</feature>
<dbReference type="PROSITE" id="PS50113">
    <property type="entry name" value="PAC"/>
    <property type="match status" value="7"/>
</dbReference>
<dbReference type="SUPFAM" id="SSF55874">
    <property type="entry name" value="ATPase domain of HSP90 chaperone/DNA topoisomerase II/histidine kinase"/>
    <property type="match status" value="1"/>
</dbReference>
<feature type="domain" description="Histidine kinase" evidence="11">
    <location>
        <begin position="1183"/>
        <end position="1400"/>
    </location>
</feature>
<dbReference type="CDD" id="cd04620">
    <property type="entry name" value="CBS_two-component_sensor_histidine_kinase_repeat1"/>
    <property type="match status" value="1"/>
</dbReference>
<dbReference type="InterPro" id="IPR036097">
    <property type="entry name" value="HisK_dim/P_sf"/>
</dbReference>
<dbReference type="InterPro" id="IPR035965">
    <property type="entry name" value="PAS-like_dom_sf"/>
</dbReference>
<feature type="domain" description="CBS" evidence="14">
    <location>
        <begin position="10"/>
        <end position="65"/>
    </location>
</feature>
<dbReference type="Proteomes" id="UP000268857">
    <property type="component" value="Unassembled WGS sequence"/>
</dbReference>
<name>A0A3S1AG28_CHLFR</name>
<dbReference type="SMART" id="SM00387">
    <property type="entry name" value="HATPase_c"/>
    <property type="match status" value="1"/>
</dbReference>
<dbReference type="InterPro" id="IPR001610">
    <property type="entry name" value="PAC"/>
</dbReference>
<feature type="domain" description="PAS" evidence="12">
    <location>
        <begin position="793"/>
        <end position="867"/>
    </location>
</feature>
<reference evidence="15 16" key="1">
    <citation type="journal article" date="2019" name="Genome Biol. Evol.">
        <title>Day and night: Metabolic profiles and evolutionary relationships of six axenic non-marine cyanobacteria.</title>
        <authorList>
            <person name="Will S.E."/>
            <person name="Henke P."/>
            <person name="Boedeker C."/>
            <person name="Huang S."/>
            <person name="Brinkmann H."/>
            <person name="Rohde M."/>
            <person name="Jarek M."/>
            <person name="Friedl T."/>
            <person name="Seufert S."/>
            <person name="Schumacher M."/>
            <person name="Overmann J."/>
            <person name="Neumann-Schaal M."/>
            <person name="Petersen J."/>
        </authorList>
    </citation>
    <scope>NUCLEOTIDE SEQUENCE [LARGE SCALE GENOMIC DNA]</scope>
    <source>
        <strain evidence="15 16">PCC 6912</strain>
    </source>
</reference>
<dbReference type="CDD" id="cd16922">
    <property type="entry name" value="HATPase_EvgS-ArcB-TorS-like"/>
    <property type="match status" value="1"/>
</dbReference>
<dbReference type="CDD" id="cd00082">
    <property type="entry name" value="HisKA"/>
    <property type="match status" value="1"/>
</dbReference>
<dbReference type="Pfam" id="PF13426">
    <property type="entry name" value="PAS_9"/>
    <property type="match status" value="1"/>
</dbReference>
<dbReference type="OrthoDB" id="518094at2"/>
<keyword evidence="5" id="KW-0418">Kinase</keyword>
<evidence type="ECO:0000259" key="13">
    <source>
        <dbReference type="PROSITE" id="PS50113"/>
    </source>
</evidence>
<dbReference type="InterPro" id="IPR003594">
    <property type="entry name" value="HATPase_dom"/>
</dbReference>
<feature type="coiled-coil region" evidence="10">
    <location>
        <begin position="119"/>
        <end position="146"/>
    </location>
</feature>
<dbReference type="InterPro" id="IPR052162">
    <property type="entry name" value="Sensor_kinase/Photoreceptor"/>
</dbReference>
<dbReference type="InterPro" id="IPR013656">
    <property type="entry name" value="PAS_4"/>
</dbReference>
<dbReference type="InterPro" id="IPR046342">
    <property type="entry name" value="CBS_dom_sf"/>
</dbReference>
<dbReference type="InterPro" id="IPR036890">
    <property type="entry name" value="HATPase_C_sf"/>
</dbReference>
<keyword evidence="4" id="KW-0808">Transferase</keyword>
<evidence type="ECO:0000256" key="3">
    <source>
        <dbReference type="ARBA" id="ARBA00022553"/>
    </source>
</evidence>
<dbReference type="Gene3D" id="2.10.70.100">
    <property type="match status" value="1"/>
</dbReference>
<dbReference type="Gene3D" id="3.30.450.20">
    <property type="entry name" value="PAS domain"/>
    <property type="match status" value="8"/>
</dbReference>
<evidence type="ECO:0000256" key="9">
    <source>
        <dbReference type="PROSITE-ProRule" id="PRU00703"/>
    </source>
</evidence>
<dbReference type="SMART" id="SM00091">
    <property type="entry name" value="PAS"/>
    <property type="match status" value="7"/>
</dbReference>
<dbReference type="Gene3D" id="3.30.565.10">
    <property type="entry name" value="Histidine kinase-like ATPase, C-terminal domain"/>
    <property type="match status" value="1"/>
</dbReference>
<accession>A0A3S1AG28</accession>
<dbReference type="InterPro" id="IPR004358">
    <property type="entry name" value="Sig_transdc_His_kin-like_C"/>
</dbReference>
<keyword evidence="10" id="KW-0175">Coiled coil</keyword>
<dbReference type="Pfam" id="PF02518">
    <property type="entry name" value="HATPase_c"/>
    <property type="match status" value="1"/>
</dbReference>